<dbReference type="InterPro" id="IPR036390">
    <property type="entry name" value="WH_DNA-bd_sf"/>
</dbReference>
<dbReference type="PROSITE" id="PS50931">
    <property type="entry name" value="HTH_LYSR"/>
    <property type="match status" value="1"/>
</dbReference>
<dbReference type="HOGENOM" id="CLU_3039469_0_0_6"/>
<sequence length="54" mass="6149">MSVKVVEIKDLETFIYAVENSSLTVTSEKLGIDQSTVTKRINNIEKKEPVNYFV</sequence>
<dbReference type="AlphaFoldDB" id="R9B329"/>
<dbReference type="Gene3D" id="1.10.10.10">
    <property type="entry name" value="Winged helix-like DNA-binding domain superfamily/Winged helix DNA-binding domain"/>
    <property type="match status" value="1"/>
</dbReference>
<reference evidence="2 3" key="1">
    <citation type="submission" date="2013-03" db="EMBL/GenBank/DDBJ databases">
        <title>The Genome Sequence of Acinetobacter sp. CIP 110321.</title>
        <authorList>
            <consortium name="The Broad Institute Genome Sequencing Platform"/>
            <consortium name="The Broad Institute Genome Sequencing Center for Infectious Disease"/>
            <person name="Cerqueira G."/>
            <person name="Feldgarden M."/>
            <person name="Courvalin P."/>
            <person name="Perichon B."/>
            <person name="Grillot-Courvalin C."/>
            <person name="Clermont D."/>
            <person name="Rocha E."/>
            <person name="Yoon E.-J."/>
            <person name="Nemec A."/>
            <person name="Walker B."/>
            <person name="Young S.K."/>
            <person name="Zeng Q."/>
            <person name="Gargeya S."/>
            <person name="Fitzgerald M."/>
            <person name="Haas B."/>
            <person name="Abouelleil A."/>
            <person name="Alvarado L."/>
            <person name="Arachchi H.M."/>
            <person name="Berlin A.M."/>
            <person name="Chapman S.B."/>
            <person name="Dewar J."/>
            <person name="Goldberg J."/>
            <person name="Griggs A."/>
            <person name="Gujja S."/>
            <person name="Hansen M."/>
            <person name="Howarth C."/>
            <person name="Imamovic A."/>
            <person name="Larimer J."/>
            <person name="McCowan C."/>
            <person name="Murphy C."/>
            <person name="Neiman D."/>
            <person name="Pearson M."/>
            <person name="Priest M."/>
            <person name="Roberts A."/>
            <person name="Saif S."/>
            <person name="Shea T."/>
            <person name="Sisk P."/>
            <person name="Sykes S."/>
            <person name="Wortman J."/>
            <person name="Nusbaum C."/>
            <person name="Birren B."/>
        </authorList>
    </citation>
    <scope>NUCLEOTIDE SEQUENCE [LARGE SCALE GENOMIC DNA]</scope>
    <source>
        <strain evidence="2 3">CIP 110321</strain>
    </source>
</reference>
<evidence type="ECO:0000313" key="3">
    <source>
        <dbReference type="Proteomes" id="UP000016203"/>
    </source>
</evidence>
<protein>
    <recommendedName>
        <fullName evidence="1">HTH lysR-type domain-containing protein</fullName>
    </recommendedName>
</protein>
<dbReference type="SUPFAM" id="SSF46785">
    <property type="entry name" value="Winged helix' DNA-binding domain"/>
    <property type="match status" value="1"/>
</dbReference>
<gene>
    <name evidence="2" type="ORF">F896_01378</name>
</gene>
<proteinExistence type="predicted"/>
<dbReference type="PATRIC" id="fig|1217699.3.peg.1331"/>
<accession>R9B329</accession>
<organism evidence="2 3">
    <name type="scientific">Acinetobacter genomosp. 15BJ</name>
    <dbReference type="NCBI Taxonomy" id="106651"/>
    <lineage>
        <taxon>Bacteria</taxon>
        <taxon>Pseudomonadati</taxon>
        <taxon>Pseudomonadota</taxon>
        <taxon>Gammaproteobacteria</taxon>
        <taxon>Moraxellales</taxon>
        <taxon>Moraxellaceae</taxon>
        <taxon>Acinetobacter</taxon>
    </lineage>
</organism>
<name>R9B329_9GAMM</name>
<dbReference type="EMBL" id="AQFL01000009">
    <property type="protein sequence ID" value="EOR08848.1"/>
    <property type="molecule type" value="Genomic_DNA"/>
</dbReference>
<evidence type="ECO:0000313" key="2">
    <source>
        <dbReference type="EMBL" id="EOR08848.1"/>
    </source>
</evidence>
<evidence type="ECO:0000259" key="1">
    <source>
        <dbReference type="PROSITE" id="PS50931"/>
    </source>
</evidence>
<dbReference type="Proteomes" id="UP000016203">
    <property type="component" value="Unassembled WGS sequence"/>
</dbReference>
<dbReference type="InterPro" id="IPR036388">
    <property type="entry name" value="WH-like_DNA-bd_sf"/>
</dbReference>
<dbReference type="InterPro" id="IPR000847">
    <property type="entry name" value="LysR_HTH_N"/>
</dbReference>
<comment type="caution">
    <text evidence="2">The sequence shown here is derived from an EMBL/GenBank/DDBJ whole genome shotgun (WGS) entry which is preliminary data.</text>
</comment>
<dbReference type="GO" id="GO:0003700">
    <property type="term" value="F:DNA-binding transcription factor activity"/>
    <property type="evidence" value="ECO:0007669"/>
    <property type="project" value="InterPro"/>
</dbReference>
<feature type="domain" description="HTH lysR-type" evidence="1">
    <location>
        <begin position="6"/>
        <end position="54"/>
    </location>
</feature>
<dbReference type="Pfam" id="PF00126">
    <property type="entry name" value="HTH_1"/>
    <property type="match status" value="1"/>
</dbReference>